<comment type="caution">
    <text evidence="2">The sequence shown here is derived from an EMBL/GenBank/DDBJ whole genome shotgun (WGS) entry which is preliminary data.</text>
</comment>
<dbReference type="RefSeq" id="WP_243011222.1">
    <property type="nucleotide sequence ID" value="NZ_JALGAR010000001.1"/>
</dbReference>
<protein>
    <recommendedName>
        <fullName evidence="4">Integral membrane protein</fullName>
    </recommendedName>
</protein>
<sequence>MAQIETPEQQIERLSAQVAQLQARLETAPPGTPAGYEPTRASLRLRAFCAALLIAIGVILAPVAVVATWTKTEVTDTGRFVATLSPLVDDPAFQAFLVDQITTVIDDQVDFESIATDLFDGIAQLNLAPRAQAALGLLKQPAIEGARSLVRTATQRLIASDAFANIWEQTLRVSHSQFMAALQGDTSGPLTIGAQGEVGIQLAPLIAAVKSALVSQGFALADRIPEINRTVQVAQSDSLVQARVAYQILDILGFVLPWASLLLLAAGVVVARLKARALIWAGLLLALSMAVLAAGISVGRIIFAGSVSPQYMPRDAALATYEAIVPFITATALAVGTAGVTVAVVAYLAGPFRGAIVVRRLTVDSARSIRSSAERRGGTTGAFGVWLYSVRRYARVAVALVAAAVVVFVRPLTTGVIIGTAVTALVAILLIELLQRPPTEGAAATL</sequence>
<keyword evidence="1" id="KW-1133">Transmembrane helix</keyword>
<keyword evidence="1" id="KW-0812">Transmembrane</keyword>
<accession>A0AA41QU77</accession>
<dbReference type="EMBL" id="JALGAR010000001">
    <property type="protein sequence ID" value="MCI4657258.1"/>
    <property type="molecule type" value="Genomic_DNA"/>
</dbReference>
<dbReference type="Proteomes" id="UP001165341">
    <property type="component" value="Unassembled WGS sequence"/>
</dbReference>
<evidence type="ECO:0000256" key="1">
    <source>
        <dbReference type="SAM" id="Phobius"/>
    </source>
</evidence>
<evidence type="ECO:0000313" key="3">
    <source>
        <dbReference type="Proteomes" id="UP001165341"/>
    </source>
</evidence>
<evidence type="ECO:0000313" key="2">
    <source>
        <dbReference type="EMBL" id="MCI4657258.1"/>
    </source>
</evidence>
<proteinExistence type="predicted"/>
<gene>
    <name evidence="2" type="ORF">MQH31_05460</name>
</gene>
<keyword evidence="1" id="KW-0472">Membrane</keyword>
<feature type="transmembrane region" description="Helical" evidence="1">
    <location>
        <begin position="251"/>
        <end position="271"/>
    </location>
</feature>
<feature type="transmembrane region" description="Helical" evidence="1">
    <location>
        <begin position="323"/>
        <end position="350"/>
    </location>
</feature>
<keyword evidence="3" id="KW-1185">Reference proteome</keyword>
<feature type="transmembrane region" description="Helical" evidence="1">
    <location>
        <begin position="278"/>
        <end position="303"/>
    </location>
</feature>
<dbReference type="AlphaFoldDB" id="A0AA41QU77"/>
<name>A0AA41QU77_9MICO</name>
<feature type="transmembrane region" description="Helical" evidence="1">
    <location>
        <begin position="47"/>
        <end position="69"/>
    </location>
</feature>
<organism evidence="2 3">
    <name type="scientific">Cryobacterium zhongshanensis</name>
    <dbReference type="NCBI Taxonomy" id="2928153"/>
    <lineage>
        <taxon>Bacteria</taxon>
        <taxon>Bacillati</taxon>
        <taxon>Actinomycetota</taxon>
        <taxon>Actinomycetes</taxon>
        <taxon>Micrococcales</taxon>
        <taxon>Microbacteriaceae</taxon>
        <taxon>Cryobacterium</taxon>
    </lineage>
</organism>
<evidence type="ECO:0008006" key="4">
    <source>
        <dbReference type="Google" id="ProtNLM"/>
    </source>
</evidence>
<feature type="transmembrane region" description="Helical" evidence="1">
    <location>
        <begin position="393"/>
        <end position="409"/>
    </location>
</feature>
<reference evidence="2" key="1">
    <citation type="submission" date="2022-03" db="EMBL/GenBank/DDBJ databases">
        <title>Cryobacterium sp. nov. strain ZS14-85, isolated from Antarctic soil.</title>
        <authorList>
            <person name="Li J."/>
            <person name="Niu G."/>
        </authorList>
    </citation>
    <scope>NUCLEOTIDE SEQUENCE</scope>
    <source>
        <strain evidence="2">ZS14-85</strain>
    </source>
</reference>